<evidence type="ECO:0000256" key="2">
    <source>
        <dbReference type="ARBA" id="ARBA00022475"/>
    </source>
</evidence>
<keyword evidence="5 7" id="KW-1133">Transmembrane helix</keyword>
<sequence>MTAVYLLIGSFFFLIFIRVPIVFALGISSIVTAWYLDLPFLMVAQSIVGGINVYVLLAIPFFILAGELMSQGGISDRLVKLSQALVGRFRGGLAMVNIQASMFFGGISGSSVADTSSIGSVMIPMMKKNGYEADYSTAVTVASSVQGVLIPPSHNIILYALVAGGGVSIGQLFLAGIVPGVFLGIALMVFSYLVALKRKYPKGEPYTLRATFTALRESMLGLMTVLIVVVGVVVGIFTATEAAAIAVVYAFIVTFIIYRDIPLSRMNLILKNTLGTISIVFILIGTSSAFGYLMNYLNVTSVIGNALLNMSDSKVIILLLVNLIMLILGTFMDMAALILLITPVLLPVVTAVGMDPVHFGVVMMLNLGIGLLTPPVGGTLFVGSAISGVSIERLSITMLPFYFVMIAVLLIITFIPEIVMFVPSHFMK</sequence>
<protein>
    <submittedName>
        <fullName evidence="9">TRAP transporter large permease</fullName>
    </submittedName>
</protein>
<dbReference type="Proteomes" id="UP001139179">
    <property type="component" value="Unassembled WGS sequence"/>
</dbReference>
<keyword evidence="10" id="KW-1185">Reference proteome</keyword>
<feature type="domain" description="TRAP C4-dicarboxylate transport system permease DctM subunit" evidence="8">
    <location>
        <begin position="8"/>
        <end position="418"/>
    </location>
</feature>
<gene>
    <name evidence="9" type="ORF">M3202_18675</name>
</gene>
<keyword evidence="2" id="KW-1003">Cell membrane</keyword>
<dbReference type="PANTHER" id="PTHR33362">
    <property type="entry name" value="SIALIC ACID TRAP TRANSPORTER PERMEASE PROTEIN SIAT-RELATED"/>
    <property type="match status" value="1"/>
</dbReference>
<dbReference type="GO" id="GO:0005886">
    <property type="term" value="C:plasma membrane"/>
    <property type="evidence" value="ECO:0007669"/>
    <property type="project" value="UniProtKB-SubCell"/>
</dbReference>
<dbReference type="EMBL" id="JAMBOL010000028">
    <property type="protein sequence ID" value="MCM3716077.1"/>
    <property type="molecule type" value="Genomic_DNA"/>
</dbReference>
<comment type="subcellular location">
    <subcellularLocation>
        <location evidence="1">Cell inner membrane</location>
        <topology evidence="1">Multi-pass membrane protein</topology>
    </subcellularLocation>
</comment>
<feature type="transmembrane region" description="Helical" evidence="7">
    <location>
        <begin position="218"/>
        <end position="237"/>
    </location>
</feature>
<keyword evidence="3" id="KW-0997">Cell inner membrane</keyword>
<evidence type="ECO:0000313" key="9">
    <source>
        <dbReference type="EMBL" id="MCM3716077.1"/>
    </source>
</evidence>
<feature type="transmembrane region" description="Helical" evidence="7">
    <location>
        <begin position="243"/>
        <end position="261"/>
    </location>
</feature>
<evidence type="ECO:0000313" key="10">
    <source>
        <dbReference type="Proteomes" id="UP001139179"/>
    </source>
</evidence>
<comment type="caution">
    <text evidence="9">The sequence shown here is derived from an EMBL/GenBank/DDBJ whole genome shotgun (WGS) entry which is preliminary data.</text>
</comment>
<proteinExistence type="predicted"/>
<dbReference type="NCBIfam" id="TIGR00786">
    <property type="entry name" value="dctM"/>
    <property type="match status" value="1"/>
</dbReference>
<dbReference type="RefSeq" id="WP_251224757.1">
    <property type="nucleotide sequence ID" value="NZ_JAMBOL010000028.1"/>
</dbReference>
<organism evidence="9 10">
    <name type="scientific">Halalkalibacter oceani</name>
    <dbReference type="NCBI Taxonomy" id="1653776"/>
    <lineage>
        <taxon>Bacteria</taxon>
        <taxon>Bacillati</taxon>
        <taxon>Bacillota</taxon>
        <taxon>Bacilli</taxon>
        <taxon>Bacillales</taxon>
        <taxon>Bacillaceae</taxon>
        <taxon>Halalkalibacter</taxon>
    </lineage>
</organism>
<feature type="transmembrane region" description="Helical" evidence="7">
    <location>
        <begin position="180"/>
        <end position="197"/>
    </location>
</feature>
<dbReference type="PANTHER" id="PTHR33362:SF2">
    <property type="entry name" value="TRAP TRANSPORTER LARGE PERMEASE PROTEIN"/>
    <property type="match status" value="1"/>
</dbReference>
<evidence type="ECO:0000256" key="5">
    <source>
        <dbReference type="ARBA" id="ARBA00022989"/>
    </source>
</evidence>
<dbReference type="InterPro" id="IPR010656">
    <property type="entry name" value="DctM"/>
</dbReference>
<dbReference type="InterPro" id="IPR004681">
    <property type="entry name" value="TRAP_DctM"/>
</dbReference>
<accession>A0A9X2IR34</accession>
<dbReference type="AlphaFoldDB" id="A0A9X2IR34"/>
<dbReference type="Pfam" id="PF06808">
    <property type="entry name" value="DctM"/>
    <property type="match status" value="1"/>
</dbReference>
<name>A0A9X2IR34_9BACI</name>
<keyword evidence="6 7" id="KW-0472">Membrane</keyword>
<feature type="transmembrane region" description="Helical" evidence="7">
    <location>
        <begin position="315"/>
        <end position="345"/>
    </location>
</feature>
<evidence type="ECO:0000256" key="3">
    <source>
        <dbReference type="ARBA" id="ARBA00022519"/>
    </source>
</evidence>
<reference evidence="9" key="1">
    <citation type="submission" date="2022-05" db="EMBL/GenBank/DDBJ databases">
        <title>Comparative Genomics of Spacecraft Associated Microbes.</title>
        <authorList>
            <person name="Tran M.T."/>
            <person name="Wright A."/>
            <person name="Seuylemezian A."/>
            <person name="Eisen J."/>
            <person name="Coil D."/>
        </authorList>
    </citation>
    <scope>NUCLEOTIDE SEQUENCE</scope>
    <source>
        <strain evidence="9">214.1.1</strain>
    </source>
</reference>
<evidence type="ECO:0000256" key="7">
    <source>
        <dbReference type="SAM" id="Phobius"/>
    </source>
</evidence>
<dbReference type="PIRSF" id="PIRSF006066">
    <property type="entry name" value="HI0050"/>
    <property type="match status" value="1"/>
</dbReference>
<feature type="transmembrane region" description="Helical" evidence="7">
    <location>
        <begin position="273"/>
        <end position="295"/>
    </location>
</feature>
<feature type="transmembrane region" description="Helical" evidence="7">
    <location>
        <begin position="401"/>
        <end position="422"/>
    </location>
</feature>
<feature type="transmembrane region" description="Helical" evidence="7">
    <location>
        <begin position="12"/>
        <end position="36"/>
    </location>
</feature>
<feature type="transmembrane region" description="Helical" evidence="7">
    <location>
        <begin position="357"/>
        <end position="381"/>
    </location>
</feature>
<evidence type="ECO:0000256" key="6">
    <source>
        <dbReference type="ARBA" id="ARBA00023136"/>
    </source>
</evidence>
<evidence type="ECO:0000256" key="4">
    <source>
        <dbReference type="ARBA" id="ARBA00022692"/>
    </source>
</evidence>
<evidence type="ECO:0000259" key="8">
    <source>
        <dbReference type="Pfam" id="PF06808"/>
    </source>
</evidence>
<feature type="transmembrane region" description="Helical" evidence="7">
    <location>
        <begin position="42"/>
        <end position="65"/>
    </location>
</feature>
<evidence type="ECO:0000256" key="1">
    <source>
        <dbReference type="ARBA" id="ARBA00004429"/>
    </source>
</evidence>
<dbReference type="GO" id="GO:0022857">
    <property type="term" value="F:transmembrane transporter activity"/>
    <property type="evidence" value="ECO:0007669"/>
    <property type="project" value="TreeGrafter"/>
</dbReference>
<keyword evidence="4 7" id="KW-0812">Transmembrane</keyword>